<gene>
    <name evidence="1" type="ORF">QNI19_18685</name>
</gene>
<dbReference type="EMBL" id="JASJOT010000012">
    <property type="protein sequence ID" value="MDJ1494972.1"/>
    <property type="molecule type" value="Genomic_DNA"/>
</dbReference>
<sequence length="198" mass="22741">MKNLFLILLTLPNILLLYPSSSKSFAKDSSIMDTVLTRWKDASLLSFNQIRTKGVYELKVIDGAKNVVQDLSAPDGIRMKILTLLVDSAIINLSKDEFYLVEEFASGEEAEYVYYLIFPDKNSSLYIYKAKKWNSRSSEKLSQKQIINAFKRFKIHLSCRNKDWSFISYESISHFKQGAIQSKFSPAVCKSSYGNLFR</sequence>
<comment type="caution">
    <text evidence="1">The sequence shown here is derived from an EMBL/GenBank/DDBJ whole genome shotgun (WGS) entry which is preliminary data.</text>
</comment>
<reference evidence="1 2" key="1">
    <citation type="submission" date="2023-05" db="EMBL/GenBank/DDBJ databases">
        <authorList>
            <person name="Zhang X."/>
        </authorList>
    </citation>
    <scope>NUCLEOTIDE SEQUENCE [LARGE SCALE GENOMIC DNA]</scope>
    <source>
        <strain evidence="1 2">DM2B3-1</strain>
    </source>
</reference>
<evidence type="ECO:0000313" key="1">
    <source>
        <dbReference type="EMBL" id="MDJ1494972.1"/>
    </source>
</evidence>
<evidence type="ECO:0000313" key="2">
    <source>
        <dbReference type="Proteomes" id="UP001228581"/>
    </source>
</evidence>
<accession>A0ABT7CML8</accession>
<dbReference type="Proteomes" id="UP001228581">
    <property type="component" value="Unassembled WGS sequence"/>
</dbReference>
<name>A0ABT7CML8_9BACT</name>
<organism evidence="1 2">
    <name type="scientific">Xanthocytophaga flava</name>
    <dbReference type="NCBI Taxonomy" id="3048013"/>
    <lineage>
        <taxon>Bacteria</taxon>
        <taxon>Pseudomonadati</taxon>
        <taxon>Bacteroidota</taxon>
        <taxon>Cytophagia</taxon>
        <taxon>Cytophagales</taxon>
        <taxon>Rhodocytophagaceae</taxon>
        <taxon>Xanthocytophaga</taxon>
    </lineage>
</organism>
<dbReference type="RefSeq" id="WP_313998601.1">
    <property type="nucleotide sequence ID" value="NZ_JASJOT010000012.1"/>
</dbReference>
<proteinExistence type="predicted"/>
<keyword evidence="2" id="KW-1185">Reference proteome</keyword>
<protein>
    <submittedName>
        <fullName evidence="1">Uncharacterized protein</fullName>
    </submittedName>
</protein>